<feature type="transmembrane region" description="Helical" evidence="6">
    <location>
        <begin position="53"/>
        <end position="74"/>
    </location>
</feature>
<feature type="transmembrane region" description="Helical" evidence="6">
    <location>
        <begin position="267"/>
        <end position="286"/>
    </location>
</feature>
<evidence type="ECO:0000256" key="2">
    <source>
        <dbReference type="ARBA" id="ARBA00022692"/>
    </source>
</evidence>
<dbReference type="CDD" id="cd00637">
    <property type="entry name" value="7tm_classA_rhodopsin-like"/>
    <property type="match status" value="1"/>
</dbReference>
<sequence>MELASEGQEQHGISTTEQSEFTTEDTSFNENILTDSQLAQIKLFEDLNFASFIIYKVMAVLIAISNLIIIIAVLKYKNLRSSTNILIVSLAFADLLNSPSLLLARMHYYIPIGKYYDIYIKILACLPHALTVTSVAASHITFTFMSIERWLAVTFPLKFKSLVTMKKIIIAVAVSWLYAFPIPFTLVMYYAWQKPMEFYEKPFTIMDIIPLPVFTFLGPVNYCLNITLMICFYISIAVTLKRRSNFQNQHSNVMTTQNTKRVTQMTFIILALFIIIWVPYTIAVIFAEKIATTTAGYISFQILLYLISANSFMNIFIYAWKNKAFRDAFKDMLCCGKL</sequence>
<feature type="transmembrane region" description="Helical" evidence="6">
    <location>
        <begin position="168"/>
        <end position="192"/>
    </location>
</feature>
<dbReference type="Gene3D" id="1.20.1070.10">
    <property type="entry name" value="Rhodopsin 7-helix transmembrane proteins"/>
    <property type="match status" value="1"/>
</dbReference>
<dbReference type="GO" id="GO:0016020">
    <property type="term" value="C:membrane"/>
    <property type="evidence" value="ECO:0007669"/>
    <property type="project" value="UniProtKB-SubCell"/>
</dbReference>
<dbReference type="PRINTS" id="PR00237">
    <property type="entry name" value="GPCRRHODOPSN"/>
</dbReference>
<dbReference type="InterPro" id="IPR017452">
    <property type="entry name" value="GPCR_Rhodpsn_7TM"/>
</dbReference>
<evidence type="ECO:0000259" key="7">
    <source>
        <dbReference type="PROSITE" id="PS50262"/>
    </source>
</evidence>
<feature type="transmembrane region" description="Helical" evidence="6">
    <location>
        <begin position="298"/>
        <end position="320"/>
    </location>
</feature>
<dbReference type="PROSITE" id="PS50262">
    <property type="entry name" value="G_PROTEIN_RECEP_F1_2"/>
    <property type="match status" value="1"/>
</dbReference>
<keyword evidence="8" id="KW-0675">Receptor</keyword>
<evidence type="ECO:0000256" key="3">
    <source>
        <dbReference type="ARBA" id="ARBA00022989"/>
    </source>
</evidence>
<dbReference type="EMBL" id="KP293971">
    <property type="protein sequence ID" value="AKQ63025.1"/>
    <property type="molecule type" value="mRNA"/>
</dbReference>
<comment type="subcellular location">
    <subcellularLocation>
        <location evidence="1">Membrane</location>
    </subcellularLocation>
</comment>
<feature type="compositionally biased region" description="Polar residues" evidence="5">
    <location>
        <begin position="11"/>
        <end position="24"/>
    </location>
</feature>
<dbReference type="SUPFAM" id="SSF81321">
    <property type="entry name" value="Family A G protein-coupled receptor-like"/>
    <property type="match status" value="1"/>
</dbReference>
<proteinExistence type="evidence at transcript level"/>
<feature type="transmembrane region" description="Helical" evidence="6">
    <location>
        <begin position="118"/>
        <end position="147"/>
    </location>
</feature>
<evidence type="ECO:0000256" key="6">
    <source>
        <dbReference type="SAM" id="Phobius"/>
    </source>
</evidence>
<protein>
    <submittedName>
        <fullName evidence="8">Orphan G-protein coupled receptor 29</fullName>
    </submittedName>
</protein>
<feature type="transmembrane region" description="Helical" evidence="6">
    <location>
        <begin position="212"/>
        <end position="240"/>
    </location>
</feature>
<evidence type="ECO:0000313" key="8">
    <source>
        <dbReference type="EMBL" id="AKQ63025.1"/>
    </source>
</evidence>
<evidence type="ECO:0000256" key="5">
    <source>
        <dbReference type="SAM" id="MobiDB-lite"/>
    </source>
</evidence>
<feature type="region of interest" description="Disordered" evidence="5">
    <location>
        <begin position="1"/>
        <end position="24"/>
    </location>
</feature>
<dbReference type="PANTHER" id="PTHR45698:SF1">
    <property type="entry name" value="TRACE AMINE-ASSOCIATED RECEPTOR 13C-LIKE"/>
    <property type="match status" value="1"/>
</dbReference>
<dbReference type="GO" id="GO:0004930">
    <property type="term" value="F:G protein-coupled receptor activity"/>
    <property type="evidence" value="ECO:0007669"/>
    <property type="project" value="InterPro"/>
</dbReference>
<dbReference type="SMART" id="SM01381">
    <property type="entry name" value="7TM_GPCR_Srsx"/>
    <property type="match status" value="1"/>
</dbReference>
<keyword evidence="4 6" id="KW-0472">Membrane</keyword>
<dbReference type="InterPro" id="IPR000276">
    <property type="entry name" value="GPCR_Rhodpsn"/>
</dbReference>
<feature type="domain" description="G-protein coupled receptors family 1 profile" evidence="7">
    <location>
        <begin position="65"/>
        <end position="318"/>
    </location>
</feature>
<keyword evidence="3 6" id="KW-1133">Transmembrane helix</keyword>
<name>A0A0K0PUG8_PLADU</name>
<evidence type="ECO:0000256" key="1">
    <source>
        <dbReference type="ARBA" id="ARBA00004370"/>
    </source>
</evidence>
<dbReference type="Pfam" id="PF00001">
    <property type="entry name" value="7tm_1"/>
    <property type="match status" value="1"/>
</dbReference>
<feature type="transmembrane region" description="Helical" evidence="6">
    <location>
        <begin position="86"/>
        <end position="106"/>
    </location>
</feature>
<dbReference type="PANTHER" id="PTHR45698">
    <property type="entry name" value="TRACE AMINE-ASSOCIATED RECEPTOR 19N-RELATED"/>
    <property type="match status" value="1"/>
</dbReference>
<keyword evidence="2 6" id="KW-0812">Transmembrane</keyword>
<reference evidence="8" key="1">
    <citation type="journal article" date="2015" name="Cell Rep.">
        <title>Large-Scale Combinatorial Deorphanization of Platynereis Neuropeptide GPCRs.</title>
        <authorList>
            <person name="Bauknecht P.M."/>
            <person name="Jekely G."/>
        </authorList>
    </citation>
    <scope>NUCLEOTIDE SEQUENCE</scope>
</reference>
<evidence type="ECO:0000256" key="4">
    <source>
        <dbReference type="ARBA" id="ARBA00023136"/>
    </source>
</evidence>
<dbReference type="AlphaFoldDB" id="A0A0K0PUG8"/>
<organism evidence="8">
    <name type="scientific">Platynereis dumerilii</name>
    <name type="common">Dumeril's clam worm</name>
    <dbReference type="NCBI Taxonomy" id="6359"/>
    <lineage>
        <taxon>Eukaryota</taxon>
        <taxon>Metazoa</taxon>
        <taxon>Spiralia</taxon>
        <taxon>Lophotrochozoa</taxon>
        <taxon>Annelida</taxon>
        <taxon>Polychaeta</taxon>
        <taxon>Errantia</taxon>
        <taxon>Phyllodocida</taxon>
        <taxon>Nereididae</taxon>
        <taxon>Platynereis</taxon>
    </lineage>
</organism>
<accession>A0A0K0PUG8</accession>